<comment type="subcellular location">
    <subcellularLocation>
        <location evidence="1">Membrane</location>
        <topology evidence="1">Multi-pass membrane protein</topology>
    </subcellularLocation>
</comment>
<evidence type="ECO:0000313" key="7">
    <source>
        <dbReference type="EMBL" id="PVD36063.1"/>
    </source>
</evidence>
<name>A0A2T7PRL1_POMCA</name>
<evidence type="ECO:0000256" key="6">
    <source>
        <dbReference type="SAM" id="SignalP"/>
    </source>
</evidence>
<protein>
    <submittedName>
        <fullName evidence="7">Uncharacterized protein</fullName>
    </submittedName>
</protein>
<feature type="signal peptide" evidence="6">
    <location>
        <begin position="1"/>
        <end position="17"/>
    </location>
</feature>
<feature type="transmembrane region" description="Helical" evidence="5">
    <location>
        <begin position="193"/>
        <end position="213"/>
    </location>
</feature>
<dbReference type="EMBL" id="PZQS01000002">
    <property type="protein sequence ID" value="PVD36063.1"/>
    <property type="molecule type" value="Genomic_DNA"/>
</dbReference>
<dbReference type="InterPro" id="IPR050579">
    <property type="entry name" value="PMP-22/EMP/MP20-like"/>
</dbReference>
<dbReference type="Pfam" id="PF00822">
    <property type="entry name" value="PMP22_Claudin"/>
    <property type="match status" value="1"/>
</dbReference>
<comment type="caution">
    <text evidence="7">The sequence shown here is derived from an EMBL/GenBank/DDBJ whole genome shotgun (WGS) entry which is preliminary data.</text>
</comment>
<evidence type="ECO:0000256" key="4">
    <source>
        <dbReference type="ARBA" id="ARBA00023136"/>
    </source>
</evidence>
<keyword evidence="3 5" id="KW-1133">Transmembrane helix</keyword>
<feature type="transmembrane region" description="Helical" evidence="5">
    <location>
        <begin position="136"/>
        <end position="160"/>
    </location>
</feature>
<dbReference type="GO" id="GO:0005886">
    <property type="term" value="C:plasma membrane"/>
    <property type="evidence" value="ECO:0007669"/>
    <property type="project" value="TreeGrafter"/>
</dbReference>
<accession>A0A2T7PRL1</accession>
<evidence type="ECO:0000256" key="3">
    <source>
        <dbReference type="ARBA" id="ARBA00022989"/>
    </source>
</evidence>
<dbReference type="PANTHER" id="PTHR10671">
    <property type="entry name" value="EPITHELIAL MEMBRANE PROTEIN-RELATED"/>
    <property type="match status" value="1"/>
</dbReference>
<feature type="transmembrane region" description="Helical" evidence="5">
    <location>
        <begin position="101"/>
        <end position="124"/>
    </location>
</feature>
<evidence type="ECO:0000256" key="2">
    <source>
        <dbReference type="ARBA" id="ARBA00022692"/>
    </source>
</evidence>
<dbReference type="AlphaFoldDB" id="A0A2T7PRL1"/>
<dbReference type="Proteomes" id="UP000245119">
    <property type="component" value="Linkage Group LG2"/>
</dbReference>
<keyword evidence="2 5" id="KW-0812">Transmembrane</keyword>
<dbReference type="InterPro" id="IPR004031">
    <property type="entry name" value="PMP22/EMP/MP20/Claudin"/>
</dbReference>
<gene>
    <name evidence="7" type="ORF">C0Q70_03033</name>
</gene>
<evidence type="ECO:0000313" key="8">
    <source>
        <dbReference type="Proteomes" id="UP000245119"/>
    </source>
</evidence>
<dbReference type="PANTHER" id="PTHR10671:SF108">
    <property type="entry name" value="CLAUDIN FAMILY PROTEIN-RELATED"/>
    <property type="match status" value="1"/>
</dbReference>
<evidence type="ECO:0000256" key="1">
    <source>
        <dbReference type="ARBA" id="ARBA00004141"/>
    </source>
</evidence>
<organism evidence="7 8">
    <name type="scientific">Pomacea canaliculata</name>
    <name type="common">Golden apple snail</name>
    <dbReference type="NCBI Taxonomy" id="400727"/>
    <lineage>
        <taxon>Eukaryota</taxon>
        <taxon>Metazoa</taxon>
        <taxon>Spiralia</taxon>
        <taxon>Lophotrochozoa</taxon>
        <taxon>Mollusca</taxon>
        <taxon>Gastropoda</taxon>
        <taxon>Caenogastropoda</taxon>
        <taxon>Architaenioglossa</taxon>
        <taxon>Ampullarioidea</taxon>
        <taxon>Ampullariidae</taxon>
        <taxon>Pomacea</taxon>
    </lineage>
</organism>
<feature type="chain" id="PRO_5015618397" evidence="6">
    <location>
        <begin position="18"/>
        <end position="613"/>
    </location>
</feature>
<proteinExistence type="predicted"/>
<keyword evidence="4 5" id="KW-0472">Membrane</keyword>
<reference evidence="7 8" key="1">
    <citation type="submission" date="2018-04" db="EMBL/GenBank/DDBJ databases">
        <title>The genome of golden apple snail Pomacea canaliculata provides insight into stress tolerance and invasive adaptation.</title>
        <authorList>
            <person name="Liu C."/>
            <person name="Liu B."/>
            <person name="Ren Y."/>
            <person name="Zhang Y."/>
            <person name="Wang H."/>
            <person name="Li S."/>
            <person name="Jiang F."/>
            <person name="Yin L."/>
            <person name="Zhang G."/>
            <person name="Qian W."/>
            <person name="Fan W."/>
        </authorList>
    </citation>
    <scope>NUCLEOTIDE SEQUENCE [LARGE SCALE GENOMIC DNA]</scope>
    <source>
        <strain evidence="7">SZHN2017</strain>
        <tissue evidence="7">Muscle</tissue>
    </source>
</reference>
<sequence>MATPVFQFAAIGVLALAFVIHSVCFSTDNWVCADLDSRGMQDVLDANSFEEDPSGLGDGVLANIGLSIRLGLWQYCLSESLTGATKCDPLSSNDAPGWMKAVQALGILAMIIAVMGLFLITYGLAGHSKGDRARLLPYYCSCVCASAGLMLLIAVAIFGLEYQNLIEDQLKKGDPMPDLDSLMKNVKDNTKLGWSYILEAFSAFLIIVASLMVCLPATLTSGGSFYLAGRNLAVILQVFYLADLQEKRSSASLMGKTNRGKEVKGSKTSKKFSKRGVCRSSAPSSRLRPIILRACENNNRHDSFVPVCDLTSQDLLGGKLDEVWQRVLLRVAHFVVRVKIMEYTPAHPATTGELARKRARTCTGMTTSLGEDYIIVSIPAHAVGENVEARHTVVEFFFDSDNAKDIIALKGLSLQRPLEAEPIAELTCRACPRLQKRLHSKLLSLDKSLVADDRPLEEEEVVVTRETMAALVSHPHGFPKRVSFGRCHGLEKLSSAKNSWVSATGARIPELADHPARQAVDFAKRTLLGVLRVLAVLGRQALCPLDYRPALVRLLCSVPSCPGSSGGPIILMPPRRPNAPVTSVRVFLHVGTMPHRGLSVAVPIKRRIILSAF</sequence>
<feature type="transmembrane region" description="Helical" evidence="5">
    <location>
        <begin position="225"/>
        <end position="242"/>
    </location>
</feature>
<dbReference type="Gene3D" id="1.20.140.150">
    <property type="match status" value="1"/>
</dbReference>
<keyword evidence="8" id="KW-1185">Reference proteome</keyword>
<keyword evidence="6" id="KW-0732">Signal</keyword>
<evidence type="ECO:0000256" key="5">
    <source>
        <dbReference type="SAM" id="Phobius"/>
    </source>
</evidence>